<dbReference type="OrthoDB" id="9787026at2"/>
<dbReference type="PANTHER" id="PTHR23508:SF10">
    <property type="entry name" value="CARBOXYLIC ACID TRANSPORTER PROTEIN HOMOLOG"/>
    <property type="match status" value="1"/>
</dbReference>
<dbReference type="AlphaFoldDB" id="C1BAR4"/>
<dbReference type="PANTHER" id="PTHR23508">
    <property type="entry name" value="CARBOXYLIC ACID TRANSPORTER PROTEIN HOMOLOG"/>
    <property type="match status" value="1"/>
</dbReference>
<dbReference type="InterPro" id="IPR036259">
    <property type="entry name" value="MFS_trans_sf"/>
</dbReference>
<dbReference type="CDD" id="cd17365">
    <property type="entry name" value="MFS_PcaK_like"/>
    <property type="match status" value="1"/>
</dbReference>
<reference evidence="7 8" key="1">
    <citation type="submission" date="2009-03" db="EMBL/GenBank/DDBJ databases">
        <title>Comparison of the complete genome sequences of Rhodococcus erythropolis PR4 and Rhodococcus opacus B4.</title>
        <authorList>
            <person name="Takarada H."/>
            <person name="Sekine M."/>
            <person name="Hosoyama A."/>
            <person name="Yamada R."/>
            <person name="Fujisawa T."/>
            <person name="Omata S."/>
            <person name="Shimizu A."/>
            <person name="Tsukatani N."/>
            <person name="Tanikawa S."/>
            <person name="Fujita N."/>
            <person name="Harayama S."/>
        </authorList>
    </citation>
    <scope>NUCLEOTIDE SEQUENCE [LARGE SCALE GENOMIC DNA]</scope>
    <source>
        <strain evidence="7 8">B4</strain>
    </source>
</reference>
<sequence length="457" mass="47492">MTFHLAGSATNGRSSTLAVVATCLAITTLDGLDLIMFGTVLPTLLEKEEWGITAASAGLVGSLSLVGMLIGAMFAGYFTDIVGRRPVILACVVNFSLFTALCAFAPNLELFGLFRFAAGIGFGGALPTVIALTMEYVPFERRQFFNGVIQTGFTIGGCVAAISAIYVIPAYGWHMMFLVGGALGVVVLAITLKTLPESVAFLIQKGRHDEAQAIMVRYSIDMRTESGRAVTEDGSDTGRGRALARLFAPGYRGATVLFPLISFCGLLVAYAMNTWIPQMLRSTGYDLGSALVFLLAFNLGSAMGMVVLSGLADRFGPRPVISTGFVVGAIAVSVLTLEPAQALVFALILLIGFCSASQTAVSGFVGIYYSPRARGTALGLAIGLGRLGGVCGPIVAGLIVGSSLGTQWAFYVFAAVGLVAAALVVAVPKRQPDTVAVPAARPAAAHRADMSATQSDS</sequence>
<evidence type="ECO:0000313" key="7">
    <source>
        <dbReference type="EMBL" id="BAH52767.1"/>
    </source>
</evidence>
<feature type="transmembrane region" description="Helical" evidence="5">
    <location>
        <begin position="55"/>
        <end position="75"/>
    </location>
</feature>
<evidence type="ECO:0000256" key="1">
    <source>
        <dbReference type="ARBA" id="ARBA00004651"/>
    </source>
</evidence>
<feature type="transmembrane region" description="Helical" evidence="5">
    <location>
        <begin position="408"/>
        <end position="427"/>
    </location>
</feature>
<evidence type="ECO:0000256" key="2">
    <source>
        <dbReference type="ARBA" id="ARBA00022692"/>
    </source>
</evidence>
<evidence type="ECO:0000256" key="4">
    <source>
        <dbReference type="ARBA" id="ARBA00023136"/>
    </source>
</evidence>
<feature type="transmembrane region" description="Helical" evidence="5">
    <location>
        <begin position="112"/>
        <end position="132"/>
    </location>
</feature>
<feature type="transmembrane region" description="Helical" evidence="5">
    <location>
        <begin position="376"/>
        <end position="402"/>
    </location>
</feature>
<dbReference type="HOGENOM" id="CLU_001265_46_4_11"/>
<dbReference type="InterPro" id="IPR020846">
    <property type="entry name" value="MFS_dom"/>
</dbReference>
<feature type="transmembrane region" description="Helical" evidence="5">
    <location>
        <begin position="87"/>
        <end position="106"/>
    </location>
</feature>
<accession>C1BAR4</accession>
<dbReference type="Proteomes" id="UP000002212">
    <property type="component" value="Chromosome"/>
</dbReference>
<keyword evidence="2 5" id="KW-0812">Transmembrane</keyword>
<feature type="domain" description="Major facilitator superfamily (MFS) profile" evidence="6">
    <location>
        <begin position="19"/>
        <end position="432"/>
    </location>
</feature>
<evidence type="ECO:0000256" key="5">
    <source>
        <dbReference type="SAM" id="Phobius"/>
    </source>
</evidence>
<dbReference type="SUPFAM" id="SSF103473">
    <property type="entry name" value="MFS general substrate transporter"/>
    <property type="match status" value="1"/>
</dbReference>
<keyword evidence="4 5" id="KW-0472">Membrane</keyword>
<dbReference type="STRING" id="632772.ROP_45200"/>
<organism evidence="7 8">
    <name type="scientific">Rhodococcus opacus (strain B4)</name>
    <dbReference type="NCBI Taxonomy" id="632772"/>
    <lineage>
        <taxon>Bacteria</taxon>
        <taxon>Bacillati</taxon>
        <taxon>Actinomycetota</taxon>
        <taxon>Actinomycetes</taxon>
        <taxon>Mycobacteriales</taxon>
        <taxon>Nocardiaceae</taxon>
        <taxon>Rhodococcus</taxon>
    </lineage>
</organism>
<dbReference type="RefSeq" id="WP_012691690.1">
    <property type="nucleotide sequence ID" value="NC_012522.1"/>
</dbReference>
<feature type="transmembrane region" description="Helical" evidence="5">
    <location>
        <begin position="144"/>
        <end position="168"/>
    </location>
</feature>
<dbReference type="InterPro" id="IPR011701">
    <property type="entry name" value="MFS"/>
</dbReference>
<feature type="transmembrane region" description="Helical" evidence="5">
    <location>
        <begin position="255"/>
        <end position="276"/>
    </location>
</feature>
<feature type="transmembrane region" description="Helical" evidence="5">
    <location>
        <begin position="288"/>
        <end position="308"/>
    </location>
</feature>
<dbReference type="PROSITE" id="PS50850">
    <property type="entry name" value="MFS"/>
    <property type="match status" value="1"/>
</dbReference>
<keyword evidence="3 5" id="KW-1133">Transmembrane helix</keyword>
<evidence type="ECO:0000259" key="6">
    <source>
        <dbReference type="PROSITE" id="PS50850"/>
    </source>
</evidence>
<feature type="transmembrane region" description="Helical" evidence="5">
    <location>
        <begin position="343"/>
        <end position="369"/>
    </location>
</feature>
<proteinExistence type="predicted"/>
<comment type="subcellular location">
    <subcellularLocation>
        <location evidence="1">Cell membrane</location>
        <topology evidence="1">Multi-pass membrane protein</topology>
    </subcellularLocation>
</comment>
<dbReference type="Pfam" id="PF07690">
    <property type="entry name" value="MFS_1"/>
    <property type="match status" value="1"/>
</dbReference>
<gene>
    <name evidence="7" type="ordered locus">ROP_45200</name>
</gene>
<dbReference type="EMBL" id="AP011115">
    <property type="protein sequence ID" value="BAH52767.1"/>
    <property type="molecule type" value="Genomic_DNA"/>
</dbReference>
<dbReference type="KEGG" id="rop:ROP_45200"/>
<evidence type="ECO:0000313" key="8">
    <source>
        <dbReference type="Proteomes" id="UP000002212"/>
    </source>
</evidence>
<dbReference type="GO" id="GO:0046943">
    <property type="term" value="F:carboxylic acid transmembrane transporter activity"/>
    <property type="evidence" value="ECO:0007669"/>
    <property type="project" value="TreeGrafter"/>
</dbReference>
<protein>
    <submittedName>
        <fullName evidence="7">Putative aromatic acid transporter</fullName>
    </submittedName>
</protein>
<dbReference type="GO" id="GO:0005886">
    <property type="term" value="C:plasma membrane"/>
    <property type="evidence" value="ECO:0007669"/>
    <property type="project" value="UniProtKB-SubCell"/>
</dbReference>
<feature type="transmembrane region" description="Helical" evidence="5">
    <location>
        <begin position="174"/>
        <end position="195"/>
    </location>
</feature>
<name>C1BAR4_RHOOB</name>
<dbReference type="Gene3D" id="1.20.1250.20">
    <property type="entry name" value="MFS general substrate transporter like domains"/>
    <property type="match status" value="1"/>
</dbReference>
<evidence type="ECO:0000256" key="3">
    <source>
        <dbReference type="ARBA" id="ARBA00022989"/>
    </source>
</evidence>
<feature type="transmembrane region" description="Helical" evidence="5">
    <location>
        <begin position="320"/>
        <end position="337"/>
    </location>
</feature>
<dbReference type="PATRIC" id="fig|632772.20.peg.4730"/>